<protein>
    <recommendedName>
        <fullName evidence="5">Orphan protein</fullName>
    </recommendedName>
</protein>
<dbReference type="InterPro" id="IPR045398">
    <property type="entry name" value="DUF6515"/>
</dbReference>
<feature type="chain" id="PRO_5042244798" description="Orphan protein" evidence="2">
    <location>
        <begin position="25"/>
        <end position="203"/>
    </location>
</feature>
<evidence type="ECO:0000256" key="2">
    <source>
        <dbReference type="SAM" id="SignalP"/>
    </source>
</evidence>
<name>A0AAC9LQN1_9FLAO</name>
<dbReference type="RefSeq" id="WP_076734106.1">
    <property type="nucleotide sequence ID" value="NZ_CP019352.1"/>
</dbReference>
<feature type="signal peptide" evidence="2">
    <location>
        <begin position="1"/>
        <end position="24"/>
    </location>
</feature>
<gene>
    <name evidence="3" type="ORF">BWR22_13085</name>
</gene>
<proteinExistence type="predicted"/>
<accession>A0AAC9LQN1</accession>
<dbReference type="AlphaFoldDB" id="A0AAC9LQN1"/>
<evidence type="ECO:0000313" key="4">
    <source>
        <dbReference type="Proteomes" id="UP000187506"/>
    </source>
</evidence>
<feature type="region of interest" description="Disordered" evidence="1">
    <location>
        <begin position="26"/>
        <end position="48"/>
    </location>
</feature>
<dbReference type="KEGG" id="lvn:BWR22_13085"/>
<keyword evidence="4" id="KW-1185">Reference proteome</keyword>
<keyword evidence="2" id="KW-0732">Signal</keyword>
<evidence type="ECO:0008006" key="5">
    <source>
        <dbReference type="Google" id="ProtNLM"/>
    </source>
</evidence>
<dbReference type="Proteomes" id="UP000187506">
    <property type="component" value="Chromosome"/>
</dbReference>
<feature type="compositionally biased region" description="Low complexity" evidence="1">
    <location>
        <begin position="27"/>
        <end position="48"/>
    </location>
</feature>
<sequence>MKTFIKAYILPAVLLVAFATQAEAQTRRTTTNNNSRKVSTTTRTTTTTKRTVAKRVPSTKVTYKTPKRKVVSVRNVPNRTVVTHRGQNYYYANNKYYTQSRGRYIVIAPKVGFRIKTLPVNYKRVRFNNYNYYNAHGIFYIQVDNQYEVVDPEVGTIVYELPDDYEKVVINDETFYEYANILYEKVQVDGTRAYEVVGIIEME</sequence>
<reference evidence="3 4" key="1">
    <citation type="submission" date="2017-01" db="EMBL/GenBank/DDBJ databases">
        <title>Complete genome of Lacinutrix venerupis DOK2-8 isolated from seawater in Dokdo.</title>
        <authorList>
            <person name="Chi W.-J."/>
            <person name="Kim J.H."/>
        </authorList>
    </citation>
    <scope>NUCLEOTIDE SEQUENCE [LARGE SCALE GENOMIC DNA]</scope>
    <source>
        <strain evidence="3 4">DOK2-8</strain>
    </source>
</reference>
<organism evidence="3 4">
    <name type="scientific">Lacinutrix venerupis</name>
    <dbReference type="NCBI Taxonomy" id="1486034"/>
    <lineage>
        <taxon>Bacteria</taxon>
        <taxon>Pseudomonadati</taxon>
        <taxon>Bacteroidota</taxon>
        <taxon>Flavobacteriia</taxon>
        <taxon>Flavobacteriales</taxon>
        <taxon>Flavobacteriaceae</taxon>
        <taxon>Lacinutrix</taxon>
    </lineage>
</organism>
<dbReference type="Pfam" id="PF20125">
    <property type="entry name" value="DUF6515"/>
    <property type="match status" value="1"/>
</dbReference>
<dbReference type="EMBL" id="CP019352">
    <property type="protein sequence ID" value="APY01202.1"/>
    <property type="molecule type" value="Genomic_DNA"/>
</dbReference>
<evidence type="ECO:0000313" key="3">
    <source>
        <dbReference type="EMBL" id="APY01202.1"/>
    </source>
</evidence>
<evidence type="ECO:0000256" key="1">
    <source>
        <dbReference type="SAM" id="MobiDB-lite"/>
    </source>
</evidence>